<reference evidence="1" key="1">
    <citation type="submission" date="2014-09" db="EMBL/GenBank/DDBJ databases">
        <authorList>
            <person name="Magalhaes I.L.F."/>
            <person name="Oliveira U."/>
            <person name="Santos F.R."/>
            <person name="Vidigal T.H.D.A."/>
            <person name="Brescovit A.D."/>
            <person name="Santos A.J."/>
        </authorList>
    </citation>
    <scope>NUCLEOTIDE SEQUENCE</scope>
    <source>
        <tissue evidence="1">Shoot tissue taken approximately 20 cm above the soil surface</tissue>
    </source>
</reference>
<organism evidence="1">
    <name type="scientific">Arundo donax</name>
    <name type="common">Giant reed</name>
    <name type="synonym">Donax arundinaceus</name>
    <dbReference type="NCBI Taxonomy" id="35708"/>
    <lineage>
        <taxon>Eukaryota</taxon>
        <taxon>Viridiplantae</taxon>
        <taxon>Streptophyta</taxon>
        <taxon>Embryophyta</taxon>
        <taxon>Tracheophyta</taxon>
        <taxon>Spermatophyta</taxon>
        <taxon>Magnoliopsida</taxon>
        <taxon>Liliopsida</taxon>
        <taxon>Poales</taxon>
        <taxon>Poaceae</taxon>
        <taxon>PACMAD clade</taxon>
        <taxon>Arundinoideae</taxon>
        <taxon>Arundineae</taxon>
        <taxon>Arundo</taxon>
    </lineage>
</organism>
<protein>
    <submittedName>
        <fullName evidence="1">Uncharacterized protein</fullName>
    </submittedName>
</protein>
<name>A0A0A8ZDM0_ARUDO</name>
<dbReference type="EMBL" id="GBRH01263055">
    <property type="protein sequence ID" value="JAD34840.1"/>
    <property type="molecule type" value="Transcribed_RNA"/>
</dbReference>
<accession>A0A0A8ZDM0</accession>
<proteinExistence type="predicted"/>
<sequence>MCKVQKWSVYIARSSTILLEVRAIF</sequence>
<reference evidence="1" key="2">
    <citation type="journal article" date="2015" name="Data Brief">
        <title>Shoot transcriptome of the giant reed, Arundo donax.</title>
        <authorList>
            <person name="Barrero R.A."/>
            <person name="Guerrero F.D."/>
            <person name="Moolhuijzen P."/>
            <person name="Goolsby J.A."/>
            <person name="Tidwell J."/>
            <person name="Bellgard S.E."/>
            <person name="Bellgard M.I."/>
        </authorList>
    </citation>
    <scope>NUCLEOTIDE SEQUENCE</scope>
    <source>
        <tissue evidence="1">Shoot tissue taken approximately 20 cm above the soil surface</tissue>
    </source>
</reference>
<evidence type="ECO:0000313" key="1">
    <source>
        <dbReference type="EMBL" id="JAD34840.1"/>
    </source>
</evidence>
<dbReference type="AlphaFoldDB" id="A0A0A8ZDM0"/>